<evidence type="ECO:0000256" key="1">
    <source>
        <dbReference type="ARBA" id="ARBA00008791"/>
    </source>
</evidence>
<accession>A0ABS0J4R3</accession>
<dbReference type="PANTHER" id="PTHR46268">
    <property type="entry name" value="STRESS RESPONSE PROTEIN NHAX"/>
    <property type="match status" value="1"/>
</dbReference>
<dbReference type="Pfam" id="PF00582">
    <property type="entry name" value="Usp"/>
    <property type="match status" value="2"/>
</dbReference>
<name>A0ABS0J4R3_9BACT</name>
<dbReference type="PANTHER" id="PTHR46268:SF6">
    <property type="entry name" value="UNIVERSAL STRESS PROTEIN UP12"/>
    <property type="match status" value="1"/>
</dbReference>
<sequence length="289" mass="31078">MGRLERLLVPVTGDEHSLYALDQILEFAATRKCRVAVLSVVPPYTGDLGSSALADLKRLLRQPSEMALARALEMANARGMDIDCLCEEGEPFEVIVDTARRLKADLIAMGVADRSALGRLVRGNVPLRTIGHSERDVLLVPQGAVLGFRSILLATDGSRYCTYAAVTALQLAREHDADLHVLYVADLTFPDSAEGQLAADMEMEHGRAVVEAIAARAAQEGVRARGHVTQGEAAERILATAKRLGAECLFIASHGKGGLARLLLGSVAEEVVASAHIPVYVAVRDRLRR</sequence>
<dbReference type="SUPFAM" id="SSF52402">
    <property type="entry name" value="Adenine nucleotide alpha hydrolases-like"/>
    <property type="match status" value="2"/>
</dbReference>
<keyword evidence="4" id="KW-1185">Reference proteome</keyword>
<evidence type="ECO:0000313" key="4">
    <source>
        <dbReference type="Proteomes" id="UP001194469"/>
    </source>
</evidence>
<proteinExistence type="inferred from homology"/>
<dbReference type="Gene3D" id="3.40.50.620">
    <property type="entry name" value="HUPs"/>
    <property type="match status" value="2"/>
</dbReference>
<gene>
    <name evidence="3" type="ORF">FVW20_10400</name>
</gene>
<dbReference type="InterPro" id="IPR014729">
    <property type="entry name" value="Rossmann-like_a/b/a_fold"/>
</dbReference>
<comment type="caution">
    <text evidence="3">The sequence shown here is derived from an EMBL/GenBank/DDBJ whole genome shotgun (WGS) entry which is preliminary data.</text>
</comment>
<dbReference type="RefSeq" id="WP_196609438.1">
    <property type="nucleotide sequence ID" value="NZ_VRYY01000287.1"/>
</dbReference>
<dbReference type="PRINTS" id="PR01438">
    <property type="entry name" value="UNVRSLSTRESS"/>
</dbReference>
<evidence type="ECO:0000313" key="3">
    <source>
        <dbReference type="EMBL" id="MBG3877419.1"/>
    </source>
</evidence>
<feature type="domain" description="UspA" evidence="2">
    <location>
        <begin position="5"/>
        <end position="141"/>
    </location>
</feature>
<dbReference type="InterPro" id="IPR006015">
    <property type="entry name" value="Universal_stress_UspA"/>
</dbReference>
<organism evidence="3 4">
    <name type="scientific">Nitratidesulfovibrio oxamicus</name>
    <dbReference type="NCBI Taxonomy" id="32016"/>
    <lineage>
        <taxon>Bacteria</taxon>
        <taxon>Pseudomonadati</taxon>
        <taxon>Thermodesulfobacteriota</taxon>
        <taxon>Desulfovibrionia</taxon>
        <taxon>Desulfovibrionales</taxon>
        <taxon>Desulfovibrionaceae</taxon>
        <taxon>Nitratidesulfovibrio</taxon>
    </lineage>
</organism>
<dbReference type="EMBL" id="VRYY01000287">
    <property type="protein sequence ID" value="MBG3877419.1"/>
    <property type="molecule type" value="Genomic_DNA"/>
</dbReference>
<feature type="domain" description="UspA" evidence="2">
    <location>
        <begin position="148"/>
        <end position="281"/>
    </location>
</feature>
<dbReference type="CDD" id="cd00293">
    <property type="entry name" value="USP-like"/>
    <property type="match status" value="2"/>
</dbReference>
<dbReference type="InterPro" id="IPR006016">
    <property type="entry name" value="UspA"/>
</dbReference>
<reference evidence="3 4" key="1">
    <citation type="submission" date="2019-08" db="EMBL/GenBank/DDBJ databases">
        <authorList>
            <person name="Luo N."/>
        </authorList>
    </citation>
    <scope>NUCLEOTIDE SEQUENCE [LARGE SCALE GENOMIC DNA]</scope>
    <source>
        <strain evidence="3 4">NCIMB 9442</strain>
    </source>
</reference>
<protein>
    <submittedName>
        <fullName evidence="3">Universal stress protein</fullName>
    </submittedName>
</protein>
<dbReference type="Proteomes" id="UP001194469">
    <property type="component" value="Unassembled WGS sequence"/>
</dbReference>
<evidence type="ECO:0000259" key="2">
    <source>
        <dbReference type="Pfam" id="PF00582"/>
    </source>
</evidence>
<comment type="similarity">
    <text evidence="1">Belongs to the universal stress protein A family.</text>
</comment>